<comment type="caution">
    <text evidence="2">The sequence shown here is derived from an EMBL/GenBank/DDBJ whole genome shotgun (WGS) entry which is preliminary data.</text>
</comment>
<dbReference type="EMBL" id="JAWDGP010006119">
    <property type="protein sequence ID" value="KAK3746709.1"/>
    <property type="molecule type" value="Genomic_DNA"/>
</dbReference>
<proteinExistence type="predicted"/>
<evidence type="ECO:0000313" key="3">
    <source>
        <dbReference type="Proteomes" id="UP001283361"/>
    </source>
</evidence>
<accession>A0AAE0YII7</accession>
<evidence type="ECO:0000256" key="1">
    <source>
        <dbReference type="SAM" id="MobiDB-lite"/>
    </source>
</evidence>
<name>A0AAE0YII7_9GAST</name>
<feature type="region of interest" description="Disordered" evidence="1">
    <location>
        <begin position="38"/>
        <end position="81"/>
    </location>
</feature>
<gene>
    <name evidence="2" type="ORF">RRG08_066503</name>
</gene>
<organism evidence="2 3">
    <name type="scientific">Elysia crispata</name>
    <name type="common">lettuce slug</name>
    <dbReference type="NCBI Taxonomy" id="231223"/>
    <lineage>
        <taxon>Eukaryota</taxon>
        <taxon>Metazoa</taxon>
        <taxon>Spiralia</taxon>
        <taxon>Lophotrochozoa</taxon>
        <taxon>Mollusca</taxon>
        <taxon>Gastropoda</taxon>
        <taxon>Heterobranchia</taxon>
        <taxon>Euthyneura</taxon>
        <taxon>Panpulmonata</taxon>
        <taxon>Sacoglossa</taxon>
        <taxon>Placobranchoidea</taxon>
        <taxon>Plakobranchidae</taxon>
        <taxon>Elysia</taxon>
    </lineage>
</organism>
<feature type="compositionally biased region" description="Polar residues" evidence="1">
    <location>
        <begin position="38"/>
        <end position="67"/>
    </location>
</feature>
<dbReference type="AlphaFoldDB" id="A0AAE0YII7"/>
<sequence>MICDNFLSTVRNPGSMKMSFLHTPQPWWRQYRPVSLQGRSRASVTQPQWPSASPRQGSPSTVDQQSPACDGPITPRLDGSPYGRVQFPQLLITASSGRRALSASFIWRRLQL</sequence>
<keyword evidence="3" id="KW-1185">Reference proteome</keyword>
<dbReference type="Proteomes" id="UP001283361">
    <property type="component" value="Unassembled WGS sequence"/>
</dbReference>
<protein>
    <submittedName>
        <fullName evidence="2">Uncharacterized protein</fullName>
    </submittedName>
</protein>
<reference evidence="2" key="1">
    <citation type="journal article" date="2023" name="G3 (Bethesda)">
        <title>A reference genome for the long-term kleptoplast-retaining sea slug Elysia crispata morphotype clarki.</title>
        <authorList>
            <person name="Eastman K.E."/>
            <person name="Pendleton A.L."/>
            <person name="Shaikh M.A."/>
            <person name="Suttiyut T."/>
            <person name="Ogas R."/>
            <person name="Tomko P."/>
            <person name="Gavelis G."/>
            <person name="Widhalm J.R."/>
            <person name="Wisecaver J.H."/>
        </authorList>
    </citation>
    <scope>NUCLEOTIDE SEQUENCE</scope>
    <source>
        <strain evidence="2">ECLA1</strain>
    </source>
</reference>
<evidence type="ECO:0000313" key="2">
    <source>
        <dbReference type="EMBL" id="KAK3746709.1"/>
    </source>
</evidence>